<organism evidence="2 3">
    <name type="scientific">Filobacillus milosensis</name>
    <dbReference type="NCBI Taxonomy" id="94137"/>
    <lineage>
        <taxon>Bacteria</taxon>
        <taxon>Bacillati</taxon>
        <taxon>Bacillota</taxon>
        <taxon>Bacilli</taxon>
        <taxon>Bacillales</taxon>
        <taxon>Bacillaceae</taxon>
        <taxon>Filobacillus</taxon>
    </lineage>
</organism>
<evidence type="ECO:0000256" key="1">
    <source>
        <dbReference type="SAM" id="Phobius"/>
    </source>
</evidence>
<sequence>MTFIDIVIIIAVLFIAAFAVEMILIKVLNIPIRESRFINDQHKKRYKQFLIIYGVVMLVMFIFYILQMIIVFIPLTLVILYPVLSALVDMVMEIKYAPENRRYIISISNIAVYISFLVMLFTTDLFGLVG</sequence>
<dbReference type="OrthoDB" id="2972601at2"/>
<feature type="transmembrane region" description="Helical" evidence="1">
    <location>
        <begin position="49"/>
        <end position="66"/>
    </location>
</feature>
<feature type="transmembrane region" description="Helical" evidence="1">
    <location>
        <begin position="103"/>
        <end position="122"/>
    </location>
</feature>
<feature type="transmembrane region" description="Helical" evidence="1">
    <location>
        <begin position="72"/>
        <end position="91"/>
    </location>
</feature>
<protein>
    <submittedName>
        <fullName evidence="2">DUF4181 domain-containing protein</fullName>
    </submittedName>
</protein>
<dbReference type="RefSeq" id="WP_134339554.1">
    <property type="nucleotide sequence ID" value="NZ_SOPW01000005.1"/>
</dbReference>
<dbReference type="AlphaFoldDB" id="A0A4Y8INA5"/>
<accession>A0A4Y8INA5</accession>
<keyword evidence="3" id="KW-1185">Reference proteome</keyword>
<keyword evidence="1" id="KW-0472">Membrane</keyword>
<name>A0A4Y8INA5_9BACI</name>
<dbReference type="Proteomes" id="UP000297975">
    <property type="component" value="Unassembled WGS sequence"/>
</dbReference>
<dbReference type="Pfam" id="PF13789">
    <property type="entry name" value="DUF4181"/>
    <property type="match status" value="1"/>
</dbReference>
<proteinExistence type="predicted"/>
<feature type="transmembrane region" description="Helical" evidence="1">
    <location>
        <begin position="6"/>
        <end position="28"/>
    </location>
</feature>
<dbReference type="InterPro" id="IPR025441">
    <property type="entry name" value="DUF4181"/>
</dbReference>
<keyword evidence="1" id="KW-0812">Transmembrane</keyword>
<evidence type="ECO:0000313" key="3">
    <source>
        <dbReference type="Proteomes" id="UP000297975"/>
    </source>
</evidence>
<evidence type="ECO:0000313" key="2">
    <source>
        <dbReference type="EMBL" id="TFB22821.1"/>
    </source>
</evidence>
<comment type="caution">
    <text evidence="2">The sequence shown here is derived from an EMBL/GenBank/DDBJ whole genome shotgun (WGS) entry which is preliminary data.</text>
</comment>
<gene>
    <name evidence="2" type="ORF">E3U55_06175</name>
</gene>
<reference evidence="2 3" key="1">
    <citation type="submission" date="2019-03" db="EMBL/GenBank/DDBJ databases">
        <authorList>
            <person name="He R.-H."/>
        </authorList>
    </citation>
    <scope>NUCLEOTIDE SEQUENCE [LARGE SCALE GENOMIC DNA]</scope>
    <source>
        <strain evidence="3">SH 714</strain>
    </source>
</reference>
<keyword evidence="1" id="KW-1133">Transmembrane helix</keyword>
<dbReference type="EMBL" id="SOPW01000005">
    <property type="protein sequence ID" value="TFB22821.1"/>
    <property type="molecule type" value="Genomic_DNA"/>
</dbReference>